<accession>A0A833T3D0</accession>
<dbReference type="AlphaFoldDB" id="A0A833T3D0"/>
<keyword evidence="5" id="KW-1185">Reference proteome</keyword>
<feature type="region of interest" description="Disordered" evidence="1">
    <location>
        <begin position="189"/>
        <end position="255"/>
    </location>
</feature>
<dbReference type="Proteomes" id="UP000602510">
    <property type="component" value="Unassembled WGS sequence"/>
</dbReference>
<evidence type="ECO:0000313" key="3">
    <source>
        <dbReference type="EMBL" id="KAF4141902.1"/>
    </source>
</evidence>
<dbReference type="EMBL" id="WSZM01000198">
    <property type="protein sequence ID" value="KAF4038415.1"/>
    <property type="molecule type" value="Genomic_DNA"/>
</dbReference>
<feature type="compositionally biased region" description="Polar residues" evidence="1">
    <location>
        <begin position="655"/>
        <end position="683"/>
    </location>
</feature>
<gene>
    <name evidence="2" type="ORF">GN244_ATG09487</name>
    <name evidence="4" type="ORF">GN958_ATG07458</name>
    <name evidence="3" type="ORF">GN958_ATG08907</name>
</gene>
<feature type="compositionally biased region" description="Polar residues" evidence="1">
    <location>
        <begin position="244"/>
        <end position="255"/>
    </location>
</feature>
<feature type="compositionally biased region" description="Basic residues" evidence="1">
    <location>
        <begin position="38"/>
        <end position="48"/>
    </location>
</feature>
<feature type="compositionally biased region" description="Basic and acidic residues" evidence="1">
    <location>
        <begin position="76"/>
        <end position="107"/>
    </location>
</feature>
<organism evidence="2 5">
    <name type="scientific">Phytophthora infestans</name>
    <name type="common">Potato late blight agent</name>
    <name type="synonym">Botrytis infestans</name>
    <dbReference type="NCBI Taxonomy" id="4787"/>
    <lineage>
        <taxon>Eukaryota</taxon>
        <taxon>Sar</taxon>
        <taxon>Stramenopiles</taxon>
        <taxon>Oomycota</taxon>
        <taxon>Peronosporomycetes</taxon>
        <taxon>Peronosporales</taxon>
        <taxon>Peronosporaceae</taxon>
        <taxon>Phytophthora</taxon>
    </lineage>
</organism>
<feature type="region of interest" description="Disordered" evidence="1">
    <location>
        <begin position="650"/>
        <end position="695"/>
    </location>
</feature>
<evidence type="ECO:0000313" key="5">
    <source>
        <dbReference type="Proteomes" id="UP000602510"/>
    </source>
</evidence>
<feature type="compositionally biased region" description="Polar residues" evidence="1">
    <location>
        <begin position="445"/>
        <end position="458"/>
    </location>
</feature>
<feature type="region of interest" description="Disordered" evidence="1">
    <location>
        <begin position="1"/>
        <end position="115"/>
    </location>
</feature>
<protein>
    <submittedName>
        <fullName evidence="2">Uncharacterized protein</fullName>
    </submittedName>
</protein>
<feature type="compositionally biased region" description="Basic residues" evidence="1">
    <location>
        <begin position="17"/>
        <end position="27"/>
    </location>
</feature>
<dbReference type="EMBL" id="JAACNO010001234">
    <property type="protein sequence ID" value="KAF4141902.1"/>
    <property type="molecule type" value="Genomic_DNA"/>
</dbReference>
<evidence type="ECO:0000313" key="4">
    <source>
        <dbReference type="EMBL" id="KAF4143392.1"/>
    </source>
</evidence>
<sequence length="739" mass="82172">MASMQVTDEPKKPSSIRARKTTPRSRPKKMEKEMKASTPRRRASPRARKAVDSEHEKEKQQDKAAVEPPPPPVPTAKEERQQQQKPQTTEDKSEGGKQEETETKDEPELPPSQDTQLRRDYLQRIYRQLQSTHPNQDDAMIRQIATSVEMETCQKATTRSHYVAAMEHEIHKLMQFEMEQANTSVYANDTPGLGNMQTNTQAQSSASGEMQGGYSQHQISQSRSYEYAQALAKAQEQEQAHSFGRSSSFSTPRQSMNAADTSFQSLMENQNMTSGMQHGTPHRAMSMQNLQHMGSPFYSTASMTPPTSRSFSVQSSVNEMTSHATPRNMMEAHQQLGNSYMQQQHVQQPRTSSRALTYQEFSAQIQHLDKSVLIELLWNQRGALARWQNQSKQLEVQLTALRNASSNVDSPGFNSPYNGRAGSFVSPNVAADAELQRARGRSKSRMPQQQMPSYPYGQQANDSYDWGENPQLYWDRVRALKAANEDKLHTAQRALAHNTAPPNSVYSAKAQSMIQNIGLVLSILNEQPSNAQPRKLEVLNSIERFMQVSVIPIVQKVLSSAQVATASRTPVTSSAASYPLGQSNVRDNTIGTTPLFSEANHFPEVEAKTPTMKQMMEGLTAVGNSPHDAAEHERKVSDCSIQSRVCEAPTMTPKGLSSSSLPAIESRPSTIPETRLPSLSPNTRDSKSSKVMEGSVDDALNEFSELAGMDFDDPVVESSMLAKENNPSNVVRKRGIEDV</sequence>
<feature type="compositionally biased region" description="Polar residues" evidence="1">
    <location>
        <begin position="195"/>
        <end position="224"/>
    </location>
</feature>
<reference evidence="2" key="1">
    <citation type="submission" date="2020-04" db="EMBL/GenBank/DDBJ databases">
        <title>Hybrid Assembly of Korean Phytophthora infestans isolates.</title>
        <authorList>
            <person name="Prokchorchik M."/>
            <person name="Lee Y."/>
            <person name="Seo J."/>
            <person name="Cho J.-H."/>
            <person name="Park Y.-E."/>
            <person name="Jang D.-C."/>
            <person name="Im J.-S."/>
            <person name="Choi J.-G."/>
            <person name="Park H.-J."/>
            <person name="Lee G.-B."/>
            <person name="Lee Y.-G."/>
            <person name="Hong S.-Y."/>
            <person name="Cho K."/>
            <person name="Sohn K.H."/>
        </authorList>
    </citation>
    <scope>NUCLEOTIDE SEQUENCE</scope>
    <source>
        <strain evidence="2">KR_1_A1</strain>
        <strain evidence="3">KR_2_A2</strain>
    </source>
</reference>
<comment type="caution">
    <text evidence="2">The sequence shown here is derived from an EMBL/GenBank/DDBJ whole genome shotgun (WGS) entry which is preliminary data.</text>
</comment>
<dbReference type="EMBL" id="JAACNO010001023">
    <property type="protein sequence ID" value="KAF4143392.1"/>
    <property type="molecule type" value="Genomic_DNA"/>
</dbReference>
<evidence type="ECO:0000256" key="1">
    <source>
        <dbReference type="SAM" id="MobiDB-lite"/>
    </source>
</evidence>
<name>A0A833T3D0_PHYIN</name>
<proteinExistence type="predicted"/>
<feature type="region of interest" description="Disordered" evidence="1">
    <location>
        <begin position="439"/>
        <end position="458"/>
    </location>
</feature>
<evidence type="ECO:0000313" key="2">
    <source>
        <dbReference type="EMBL" id="KAF4038415.1"/>
    </source>
</evidence>
<dbReference type="Proteomes" id="UP000704712">
    <property type="component" value="Unassembled WGS sequence"/>
</dbReference>
<feature type="compositionally biased region" description="Basic and acidic residues" evidence="1">
    <location>
        <begin position="49"/>
        <end position="65"/>
    </location>
</feature>